<sequence length="246" mass="26768">MRSKRDKALIYGAIALGVVAIILSPVFKWVNDYGQGLSALAAIATGVIAINALRASTRDSADRSRPVVVAEFQLATESDTSSDLVVRNDGATVARNLQVSFDREIITGDPGKDRGASSIVQRYSRPIGVLSPRQELRNTWWFGGSVAGQERLQNLNPIPDEVVVSVDYEDLSGKKFHDDFDLHVDVMLHSTHSFSSTSTRGQLKTMAQSLKKIAERGPLSSTTTTSSYRMTDGSIAQQPAFPREAN</sequence>
<dbReference type="RefSeq" id="WP_353711878.1">
    <property type="nucleotide sequence ID" value="NZ_CP159279.1"/>
</dbReference>
<feature type="region of interest" description="Disordered" evidence="1">
    <location>
        <begin position="211"/>
        <end position="246"/>
    </location>
</feature>
<keyword evidence="2" id="KW-0812">Transmembrane</keyword>
<evidence type="ECO:0000313" key="3">
    <source>
        <dbReference type="EMBL" id="XCH11582.1"/>
    </source>
</evidence>
<proteinExistence type="predicted"/>
<feature type="transmembrane region" description="Helical" evidence="2">
    <location>
        <begin position="9"/>
        <end position="27"/>
    </location>
</feature>
<evidence type="ECO:0000256" key="2">
    <source>
        <dbReference type="SAM" id="Phobius"/>
    </source>
</evidence>
<accession>A0AAU8EPL7</accession>
<keyword evidence="2" id="KW-1133">Transmembrane helix</keyword>
<reference evidence="3" key="1">
    <citation type="submission" date="2024-06" db="EMBL/GenBank/DDBJ databases">
        <title>Biodegradation of dimethachlon by Arthrobacter sp. K5: mechanistic insights and ecological implications.</title>
        <authorList>
            <person name="Hu S."/>
            <person name="Lu P."/>
        </authorList>
    </citation>
    <scope>NUCLEOTIDE SEQUENCE</scope>
    <source>
        <strain evidence="3">K5</strain>
    </source>
</reference>
<dbReference type="AlphaFoldDB" id="A0AAU8EPL7"/>
<organism evidence="3">
    <name type="scientific">Arthrobacter sp. K5</name>
    <dbReference type="NCBI Taxonomy" id="2839623"/>
    <lineage>
        <taxon>Bacteria</taxon>
        <taxon>Bacillati</taxon>
        <taxon>Actinomycetota</taxon>
        <taxon>Actinomycetes</taxon>
        <taxon>Micrococcales</taxon>
        <taxon>Micrococcaceae</taxon>
        <taxon>Arthrobacter</taxon>
    </lineage>
</organism>
<feature type="transmembrane region" description="Helical" evidence="2">
    <location>
        <begin position="33"/>
        <end position="53"/>
    </location>
</feature>
<name>A0AAU8EPL7_9MICC</name>
<evidence type="ECO:0000256" key="1">
    <source>
        <dbReference type="SAM" id="MobiDB-lite"/>
    </source>
</evidence>
<protein>
    <submittedName>
        <fullName evidence="3">Uncharacterized protein</fullName>
    </submittedName>
</protein>
<keyword evidence="2" id="KW-0472">Membrane</keyword>
<gene>
    <name evidence="3" type="ORF">ABRP34_00710</name>
</gene>
<dbReference type="EMBL" id="CP159279">
    <property type="protein sequence ID" value="XCH11582.1"/>
    <property type="molecule type" value="Genomic_DNA"/>
</dbReference>